<dbReference type="GO" id="GO:0004045">
    <property type="term" value="F:peptidyl-tRNA hydrolase activity"/>
    <property type="evidence" value="ECO:0007669"/>
    <property type="project" value="UniProtKB-EC"/>
</dbReference>
<dbReference type="InterPro" id="IPR000352">
    <property type="entry name" value="Pep_chain_release_fac_I"/>
</dbReference>
<dbReference type="EC" id="3.1.1.29" evidence="1"/>
<evidence type="ECO:0000256" key="5">
    <source>
        <dbReference type="SAM" id="MobiDB-lite"/>
    </source>
</evidence>
<protein>
    <recommendedName>
        <fullName evidence="3">Large ribosomal subunit protein mL62</fullName>
        <ecNumber evidence="1">3.1.1.29</ecNumber>
    </recommendedName>
    <alternativeName>
        <fullName evidence="4">Peptidyl-tRNA hydrolase ICT1, mitochondrial</fullName>
    </alternativeName>
</protein>
<evidence type="ECO:0000313" key="7">
    <source>
        <dbReference type="EMBL" id="KAK8395756.1"/>
    </source>
</evidence>
<dbReference type="FunFam" id="3.30.160.20:FF:000046">
    <property type="entry name" value="Peptidyl-tRNA hydrolase ICT1"/>
    <property type="match status" value="1"/>
</dbReference>
<sequence length="201" mass="22865">MLLSRPNILRSLGRTVAPCRSLHNTAWLWCFRSAVSLDKIYPESDLDLTKPQQIPKTKGHNFSGYVPMDKVQVTYSRSSGPGGQNVNKINTKVDLRFHLASAEWLSPELKEKLATKHKTSITSDGFLVIRSDKTRSQQLNLAEAMDKLRHLIYTAAFVPPPPAVEDIERARRRHEAATRERLRQKKLRSVTKQGRRAPELS</sequence>
<evidence type="ECO:0000313" key="8">
    <source>
        <dbReference type="Proteomes" id="UP001487740"/>
    </source>
</evidence>
<reference evidence="7 8" key="1">
    <citation type="submission" date="2023-03" db="EMBL/GenBank/DDBJ databases">
        <title>High-quality genome of Scylla paramamosain provides insights in environmental adaptation.</title>
        <authorList>
            <person name="Zhang L."/>
        </authorList>
    </citation>
    <scope>NUCLEOTIDE SEQUENCE [LARGE SCALE GENOMIC DNA]</scope>
    <source>
        <strain evidence="7">LZ_2023a</strain>
        <tissue evidence="7">Muscle</tissue>
    </source>
</reference>
<dbReference type="InterPro" id="IPR052104">
    <property type="entry name" value="Mito_Release_Factor_mL62"/>
</dbReference>
<dbReference type="GO" id="GO:0016150">
    <property type="term" value="F:translation release factor activity, codon nonspecific"/>
    <property type="evidence" value="ECO:0007669"/>
    <property type="project" value="TreeGrafter"/>
</dbReference>
<feature type="compositionally biased region" description="Basic residues" evidence="5">
    <location>
        <begin position="182"/>
        <end position="195"/>
    </location>
</feature>
<dbReference type="GO" id="GO:0005762">
    <property type="term" value="C:mitochondrial large ribosomal subunit"/>
    <property type="evidence" value="ECO:0007669"/>
    <property type="project" value="TreeGrafter"/>
</dbReference>
<proteinExistence type="inferred from homology"/>
<keyword evidence="8" id="KW-1185">Reference proteome</keyword>
<evidence type="ECO:0000256" key="1">
    <source>
        <dbReference type="ARBA" id="ARBA00013260"/>
    </source>
</evidence>
<feature type="region of interest" description="Disordered" evidence="5">
    <location>
        <begin position="166"/>
        <end position="201"/>
    </location>
</feature>
<gene>
    <name evidence="7" type="ORF">O3P69_005689</name>
</gene>
<comment type="similarity">
    <text evidence="2">Belongs to the prokaryotic/mitochondrial release factor family. Mitochondrion-specific ribosomal protein mL62 subfamily.</text>
</comment>
<dbReference type="Pfam" id="PF00472">
    <property type="entry name" value="RF-1"/>
    <property type="match status" value="1"/>
</dbReference>
<evidence type="ECO:0000256" key="4">
    <source>
        <dbReference type="ARBA" id="ARBA00041531"/>
    </source>
</evidence>
<accession>A0AAW0U8B6</accession>
<evidence type="ECO:0000256" key="2">
    <source>
        <dbReference type="ARBA" id="ARBA00038225"/>
    </source>
</evidence>
<dbReference type="NCBIfam" id="NF006718">
    <property type="entry name" value="PRK09256.1"/>
    <property type="match status" value="1"/>
</dbReference>
<dbReference type="GO" id="GO:0070126">
    <property type="term" value="P:mitochondrial translational termination"/>
    <property type="evidence" value="ECO:0007669"/>
    <property type="project" value="TreeGrafter"/>
</dbReference>
<evidence type="ECO:0000259" key="6">
    <source>
        <dbReference type="PROSITE" id="PS00745"/>
    </source>
</evidence>
<dbReference type="PANTHER" id="PTHR11075">
    <property type="entry name" value="PEPTIDE CHAIN RELEASE FACTOR"/>
    <property type="match status" value="1"/>
</dbReference>
<comment type="caution">
    <text evidence="7">The sequence shown here is derived from an EMBL/GenBank/DDBJ whole genome shotgun (WGS) entry which is preliminary data.</text>
</comment>
<dbReference type="AlphaFoldDB" id="A0AAW0U8B6"/>
<evidence type="ECO:0000256" key="3">
    <source>
        <dbReference type="ARBA" id="ARBA00039441"/>
    </source>
</evidence>
<name>A0AAW0U8B6_SCYPA</name>
<dbReference type="Proteomes" id="UP001487740">
    <property type="component" value="Unassembled WGS sequence"/>
</dbReference>
<dbReference type="Gene3D" id="3.30.160.20">
    <property type="match status" value="1"/>
</dbReference>
<dbReference type="SUPFAM" id="SSF110916">
    <property type="entry name" value="Peptidyl-tRNA hydrolase domain-like"/>
    <property type="match status" value="1"/>
</dbReference>
<organism evidence="7 8">
    <name type="scientific">Scylla paramamosain</name>
    <name type="common">Mud crab</name>
    <dbReference type="NCBI Taxonomy" id="85552"/>
    <lineage>
        <taxon>Eukaryota</taxon>
        <taxon>Metazoa</taxon>
        <taxon>Ecdysozoa</taxon>
        <taxon>Arthropoda</taxon>
        <taxon>Crustacea</taxon>
        <taxon>Multicrustacea</taxon>
        <taxon>Malacostraca</taxon>
        <taxon>Eumalacostraca</taxon>
        <taxon>Eucarida</taxon>
        <taxon>Decapoda</taxon>
        <taxon>Pleocyemata</taxon>
        <taxon>Brachyura</taxon>
        <taxon>Eubrachyura</taxon>
        <taxon>Portunoidea</taxon>
        <taxon>Portunidae</taxon>
        <taxon>Portuninae</taxon>
        <taxon>Scylla</taxon>
    </lineage>
</organism>
<feature type="domain" description="Prokaryotic-type class I peptide chain release factors" evidence="6">
    <location>
        <begin position="77"/>
        <end position="93"/>
    </location>
</feature>
<dbReference type="EMBL" id="JARAKH010000017">
    <property type="protein sequence ID" value="KAK8395756.1"/>
    <property type="molecule type" value="Genomic_DNA"/>
</dbReference>
<dbReference type="PANTHER" id="PTHR11075:SF54">
    <property type="entry name" value="LARGE RIBOSOMAL SUBUNIT PROTEIN ML62"/>
    <property type="match status" value="1"/>
</dbReference>
<dbReference type="PROSITE" id="PS00745">
    <property type="entry name" value="RF_PROK_I"/>
    <property type="match status" value="1"/>
</dbReference>